<evidence type="ECO:0000256" key="1">
    <source>
        <dbReference type="ARBA" id="ARBA00004196"/>
    </source>
</evidence>
<evidence type="ECO:0000256" key="2">
    <source>
        <dbReference type="ARBA" id="ARBA00009194"/>
    </source>
</evidence>
<dbReference type="EMBL" id="FNIC01000001">
    <property type="protein sequence ID" value="SDM76292.1"/>
    <property type="molecule type" value="Genomic_DNA"/>
</dbReference>
<dbReference type="CDD" id="cd16334">
    <property type="entry name" value="LppX-like"/>
    <property type="match status" value="1"/>
</dbReference>
<sequence>MWKGDRMLSRLAPLALVGVLLVSGSACSGDGGGGGGGADDATPEEVMATAKTKLDETSGVNIALETTDLPDGVTGILTADGVGTHAPAFEGSIVVAIAGGTPTVKVIAVDDVVYAVLPFTTEFQEINPGEYGAPDPAQLMSADAGLSSLLPATTSLEKGESIRGGDNNKEIFTEYTGTVPGSTVKNIIPGSTGDFEATYTISDSGELRTAVLTGEFYQGADTMTYTIEFDDYGTEKDITAP</sequence>
<protein>
    <submittedName>
        <fullName evidence="5">Lipoprotein LprG</fullName>
    </submittedName>
</protein>
<dbReference type="OrthoDB" id="5143207at2"/>
<dbReference type="PROSITE" id="PS51257">
    <property type="entry name" value="PROKAR_LIPOPROTEIN"/>
    <property type="match status" value="1"/>
</dbReference>
<keyword evidence="4" id="KW-0732">Signal</keyword>
<keyword evidence="3" id="KW-1003">Cell membrane</keyword>
<dbReference type="AlphaFoldDB" id="A0A1G9VVG2"/>
<keyword evidence="6" id="KW-1185">Reference proteome</keyword>
<dbReference type="SUPFAM" id="SSF89392">
    <property type="entry name" value="Prokaryotic lipoproteins and lipoprotein localization factors"/>
    <property type="match status" value="1"/>
</dbReference>
<dbReference type="Gene3D" id="2.50.20.20">
    <property type="match status" value="1"/>
</dbReference>
<dbReference type="STRING" id="1005944.SAMN05192576_0878"/>
<organism evidence="5 6">
    <name type="scientific">Nocardioides szechwanensis</name>
    <dbReference type="NCBI Taxonomy" id="1005944"/>
    <lineage>
        <taxon>Bacteria</taxon>
        <taxon>Bacillati</taxon>
        <taxon>Actinomycetota</taxon>
        <taxon>Actinomycetes</taxon>
        <taxon>Propionibacteriales</taxon>
        <taxon>Nocardioidaceae</taxon>
        <taxon>Nocardioides</taxon>
    </lineage>
</organism>
<name>A0A1G9VVG2_9ACTN</name>
<comment type="similarity">
    <text evidence="2">Belongs to the LppX/LprAFG lipoprotein family.</text>
</comment>
<accession>A0A1G9VVG2</accession>
<evidence type="ECO:0000313" key="5">
    <source>
        <dbReference type="EMBL" id="SDM76292.1"/>
    </source>
</evidence>
<dbReference type="InterPro" id="IPR009830">
    <property type="entry name" value="LppX/LprAFG"/>
</dbReference>
<dbReference type="Pfam" id="PF07161">
    <property type="entry name" value="LppX_LprAFG"/>
    <property type="match status" value="1"/>
</dbReference>
<keyword evidence="3" id="KW-0472">Membrane</keyword>
<reference evidence="5 6" key="1">
    <citation type="submission" date="2016-10" db="EMBL/GenBank/DDBJ databases">
        <authorList>
            <person name="de Groot N.N."/>
        </authorList>
    </citation>
    <scope>NUCLEOTIDE SEQUENCE [LARGE SCALE GENOMIC DNA]</scope>
    <source>
        <strain evidence="5 6">CGMCC 1.11147</strain>
    </source>
</reference>
<feature type="signal peptide" evidence="4">
    <location>
        <begin position="1"/>
        <end position="28"/>
    </location>
</feature>
<feature type="chain" id="PRO_5011455875" evidence="4">
    <location>
        <begin position="29"/>
        <end position="241"/>
    </location>
</feature>
<proteinExistence type="inferred from homology"/>
<dbReference type="InterPro" id="IPR029046">
    <property type="entry name" value="LolA/LolB/LppX"/>
</dbReference>
<gene>
    <name evidence="5" type="ORF">SAMN05192576_0878</name>
</gene>
<dbReference type="Proteomes" id="UP000199004">
    <property type="component" value="Unassembled WGS sequence"/>
</dbReference>
<comment type="subcellular location">
    <subcellularLocation>
        <location evidence="1">Cell envelope</location>
    </subcellularLocation>
</comment>
<keyword evidence="5" id="KW-0449">Lipoprotein</keyword>
<evidence type="ECO:0000256" key="4">
    <source>
        <dbReference type="SAM" id="SignalP"/>
    </source>
</evidence>
<evidence type="ECO:0000256" key="3">
    <source>
        <dbReference type="ARBA" id="ARBA00022475"/>
    </source>
</evidence>
<evidence type="ECO:0000313" key="6">
    <source>
        <dbReference type="Proteomes" id="UP000199004"/>
    </source>
</evidence>
<dbReference type="GO" id="GO:0030313">
    <property type="term" value="C:cell envelope"/>
    <property type="evidence" value="ECO:0007669"/>
    <property type="project" value="UniProtKB-SubCell"/>
</dbReference>